<feature type="transmembrane region" description="Helical" evidence="2">
    <location>
        <begin position="71"/>
        <end position="88"/>
    </location>
</feature>
<proteinExistence type="predicted"/>
<dbReference type="VEuPathDB" id="ToxoDB:EMWEY_00002240"/>
<feature type="transmembrane region" description="Helical" evidence="2">
    <location>
        <begin position="94"/>
        <end position="113"/>
    </location>
</feature>
<evidence type="ECO:0000256" key="1">
    <source>
        <dbReference type="SAM" id="MobiDB-lite"/>
    </source>
</evidence>
<reference evidence="3" key="1">
    <citation type="submission" date="2013-10" db="EMBL/GenBank/DDBJ databases">
        <title>Genomic analysis of the causative agents of coccidiosis in chickens.</title>
        <authorList>
            <person name="Reid A.J."/>
            <person name="Blake D."/>
            <person name="Billington K."/>
            <person name="Browne H."/>
            <person name="Dunn M."/>
            <person name="Hung S."/>
            <person name="Kawahara F."/>
            <person name="Miranda-Saavedra D."/>
            <person name="Mourier T."/>
            <person name="Nagra H."/>
            <person name="Otto T.D."/>
            <person name="Rawlings N."/>
            <person name="Sanchez A."/>
            <person name="Sanders M."/>
            <person name="Subramaniam C."/>
            <person name="Tay Y."/>
            <person name="Dear P."/>
            <person name="Doerig C."/>
            <person name="Gruber A."/>
            <person name="Parkinson J."/>
            <person name="Shirley M."/>
            <person name="Wan K.L."/>
            <person name="Berriman M."/>
            <person name="Tomley F."/>
            <person name="Pain A."/>
        </authorList>
    </citation>
    <scope>NUCLEOTIDE SEQUENCE [LARGE SCALE GENOMIC DNA]</scope>
    <source>
        <strain evidence="3">Weybridge</strain>
    </source>
</reference>
<organism evidence="3 4">
    <name type="scientific">Eimeria maxima</name>
    <name type="common">Coccidian parasite</name>
    <dbReference type="NCBI Taxonomy" id="5804"/>
    <lineage>
        <taxon>Eukaryota</taxon>
        <taxon>Sar</taxon>
        <taxon>Alveolata</taxon>
        <taxon>Apicomplexa</taxon>
        <taxon>Conoidasida</taxon>
        <taxon>Coccidia</taxon>
        <taxon>Eucoccidiorida</taxon>
        <taxon>Eimeriorina</taxon>
        <taxon>Eimeriidae</taxon>
        <taxon>Eimeria</taxon>
    </lineage>
</organism>
<gene>
    <name evidence="3" type="ORF">EMWEY_00002240</name>
</gene>
<name>U6M2E8_EIMMA</name>
<accession>U6M2E8</accession>
<protein>
    <submittedName>
        <fullName evidence="3">Uncharacterized protein</fullName>
    </submittedName>
</protein>
<dbReference type="Proteomes" id="UP000030763">
    <property type="component" value="Unassembled WGS sequence"/>
</dbReference>
<feature type="region of interest" description="Disordered" evidence="1">
    <location>
        <begin position="123"/>
        <end position="149"/>
    </location>
</feature>
<dbReference type="GeneID" id="25334210"/>
<dbReference type="EMBL" id="HG719518">
    <property type="protein sequence ID" value="CDJ58181.1"/>
    <property type="molecule type" value="Genomic_DNA"/>
</dbReference>
<dbReference type="RefSeq" id="XP_013334827.1">
    <property type="nucleotide sequence ID" value="XM_013479373.1"/>
</dbReference>
<keyword evidence="4" id="KW-1185">Reference proteome</keyword>
<feature type="compositionally biased region" description="Acidic residues" evidence="1">
    <location>
        <begin position="127"/>
        <end position="142"/>
    </location>
</feature>
<keyword evidence="2" id="KW-0812">Transmembrane</keyword>
<dbReference type="OrthoDB" id="329805at2759"/>
<keyword evidence="2" id="KW-0472">Membrane</keyword>
<sequence>MRNPLHHKTFCMASPVSEAHWSTVTSGQRLRKKGNGVACGSVSLGAICLLCEFSPYGLNVLMGVCPLLGEYFFRGVLYILVGFLPLGIDTLGLWGGILMIISGTLNILIHALLPVHPYNFYSRPTSDPEDEEDGAFTDEPDAEGGGALR</sequence>
<evidence type="ECO:0000313" key="3">
    <source>
        <dbReference type="EMBL" id="CDJ58181.1"/>
    </source>
</evidence>
<reference evidence="3" key="2">
    <citation type="submission" date="2013-10" db="EMBL/GenBank/DDBJ databases">
        <authorList>
            <person name="Aslett M."/>
        </authorList>
    </citation>
    <scope>NUCLEOTIDE SEQUENCE [LARGE SCALE GENOMIC DNA]</scope>
    <source>
        <strain evidence="3">Weybridge</strain>
    </source>
</reference>
<dbReference type="AlphaFoldDB" id="U6M2E8"/>
<evidence type="ECO:0000313" key="4">
    <source>
        <dbReference type="Proteomes" id="UP000030763"/>
    </source>
</evidence>
<evidence type="ECO:0000256" key="2">
    <source>
        <dbReference type="SAM" id="Phobius"/>
    </source>
</evidence>
<keyword evidence="2" id="KW-1133">Transmembrane helix</keyword>